<reference evidence="1" key="2">
    <citation type="submission" date="2021-04" db="EMBL/GenBank/DDBJ databases">
        <authorList>
            <person name="Gilroy R."/>
        </authorList>
    </citation>
    <scope>NUCLEOTIDE SEQUENCE</scope>
    <source>
        <strain evidence="1">742</strain>
    </source>
</reference>
<accession>A0A9E2NPW6</accession>
<reference evidence="1" key="1">
    <citation type="journal article" date="2021" name="PeerJ">
        <title>Extensive microbial diversity within the chicken gut microbiome revealed by metagenomics and culture.</title>
        <authorList>
            <person name="Gilroy R."/>
            <person name="Ravi A."/>
            <person name="Getino M."/>
            <person name="Pursley I."/>
            <person name="Horton D.L."/>
            <person name="Alikhan N.F."/>
            <person name="Baker D."/>
            <person name="Gharbi K."/>
            <person name="Hall N."/>
            <person name="Watson M."/>
            <person name="Adriaenssens E.M."/>
            <person name="Foster-Nyarko E."/>
            <person name="Jarju S."/>
            <person name="Secka A."/>
            <person name="Antonio M."/>
            <person name="Oren A."/>
            <person name="Chaudhuri R.R."/>
            <person name="La Ragione R."/>
            <person name="Hildebrand F."/>
            <person name="Pallen M.J."/>
        </authorList>
    </citation>
    <scope>NUCLEOTIDE SEQUENCE</scope>
    <source>
        <strain evidence="1">742</strain>
    </source>
</reference>
<protein>
    <submittedName>
        <fullName evidence="1">Uncharacterized protein</fullName>
    </submittedName>
</protein>
<organism evidence="1 2">
    <name type="scientific">Candidatus Faecalibacterium intestinavium</name>
    <dbReference type="NCBI Taxonomy" id="2838580"/>
    <lineage>
        <taxon>Bacteria</taxon>
        <taxon>Bacillati</taxon>
        <taxon>Bacillota</taxon>
        <taxon>Clostridia</taxon>
        <taxon>Eubacteriales</taxon>
        <taxon>Oscillospiraceae</taxon>
        <taxon>Faecalibacterium</taxon>
    </lineage>
</organism>
<proteinExistence type="predicted"/>
<dbReference type="EMBL" id="JAHLFH010000035">
    <property type="protein sequence ID" value="MBU3819142.1"/>
    <property type="molecule type" value="Genomic_DNA"/>
</dbReference>
<dbReference type="AlphaFoldDB" id="A0A9E2NPW6"/>
<name>A0A9E2NPW6_9FIRM</name>
<dbReference type="PROSITE" id="PS51257">
    <property type="entry name" value="PROKAR_LIPOPROTEIN"/>
    <property type="match status" value="1"/>
</dbReference>
<sequence>MNRSHRILLPLICGVILLSGCGKDSLPEAYSIGEDSLPALTALVTLDPEPQCTVLTTEDGATSYQYTELEEPTQAVAEYRTALETEYDCVALSAEGDPLPGDEDLAPEGELILSKESSSGSGAFLLSLSWSESACTATPSVDVASEEDNASTVTPPESSMTMQEVTTYFLSLSPAQLELSGESLEGCTAFCENGLVLLDGVPCVCVNLYRSGVIQGSYLFDPTTQDIYRLDRSTGIARLLGAG</sequence>
<comment type="caution">
    <text evidence="1">The sequence shown here is derived from an EMBL/GenBank/DDBJ whole genome shotgun (WGS) entry which is preliminary data.</text>
</comment>
<evidence type="ECO:0000313" key="2">
    <source>
        <dbReference type="Proteomes" id="UP000824178"/>
    </source>
</evidence>
<dbReference type="Proteomes" id="UP000824178">
    <property type="component" value="Unassembled WGS sequence"/>
</dbReference>
<gene>
    <name evidence="1" type="ORF">H9864_02025</name>
</gene>
<evidence type="ECO:0000313" key="1">
    <source>
        <dbReference type="EMBL" id="MBU3819142.1"/>
    </source>
</evidence>